<dbReference type="STRING" id="1095629.A0A0C9XMI7"/>
<dbReference type="InterPro" id="IPR027417">
    <property type="entry name" value="P-loop_NTPase"/>
</dbReference>
<organism evidence="3 4">
    <name type="scientific">Laccaria amethystina LaAM-08-1</name>
    <dbReference type="NCBI Taxonomy" id="1095629"/>
    <lineage>
        <taxon>Eukaryota</taxon>
        <taxon>Fungi</taxon>
        <taxon>Dikarya</taxon>
        <taxon>Basidiomycota</taxon>
        <taxon>Agaricomycotina</taxon>
        <taxon>Agaricomycetes</taxon>
        <taxon>Agaricomycetidae</taxon>
        <taxon>Agaricales</taxon>
        <taxon>Agaricineae</taxon>
        <taxon>Hydnangiaceae</taxon>
        <taxon>Laccaria</taxon>
    </lineage>
</organism>
<evidence type="ECO:0000313" key="4">
    <source>
        <dbReference type="Proteomes" id="UP000054477"/>
    </source>
</evidence>
<feature type="domain" description="Nephrocystin 3-like N-terminal" evidence="2">
    <location>
        <begin position="130"/>
        <end position="277"/>
    </location>
</feature>
<evidence type="ECO:0000256" key="1">
    <source>
        <dbReference type="ARBA" id="ARBA00022737"/>
    </source>
</evidence>
<reference evidence="3 4" key="1">
    <citation type="submission" date="2014-04" db="EMBL/GenBank/DDBJ databases">
        <authorList>
            <consortium name="DOE Joint Genome Institute"/>
            <person name="Kuo A."/>
            <person name="Kohler A."/>
            <person name="Nagy L.G."/>
            <person name="Floudas D."/>
            <person name="Copeland A."/>
            <person name="Barry K.W."/>
            <person name="Cichocki N."/>
            <person name="Veneault-Fourrey C."/>
            <person name="LaButti K."/>
            <person name="Lindquist E.A."/>
            <person name="Lipzen A."/>
            <person name="Lundell T."/>
            <person name="Morin E."/>
            <person name="Murat C."/>
            <person name="Sun H."/>
            <person name="Tunlid A."/>
            <person name="Henrissat B."/>
            <person name="Grigoriev I.V."/>
            <person name="Hibbett D.S."/>
            <person name="Martin F."/>
            <person name="Nordberg H.P."/>
            <person name="Cantor M.N."/>
            <person name="Hua S.X."/>
        </authorList>
    </citation>
    <scope>NUCLEOTIDE SEQUENCE [LARGE SCALE GENOMIC DNA]</scope>
    <source>
        <strain evidence="3 4">LaAM-08-1</strain>
    </source>
</reference>
<evidence type="ECO:0000313" key="3">
    <source>
        <dbReference type="EMBL" id="KIJ97292.1"/>
    </source>
</evidence>
<dbReference type="OrthoDB" id="4760524at2759"/>
<accession>A0A0C9XMI7</accession>
<reference evidence="4" key="2">
    <citation type="submission" date="2015-01" db="EMBL/GenBank/DDBJ databases">
        <title>Evolutionary Origins and Diversification of the Mycorrhizal Mutualists.</title>
        <authorList>
            <consortium name="DOE Joint Genome Institute"/>
            <consortium name="Mycorrhizal Genomics Consortium"/>
            <person name="Kohler A."/>
            <person name="Kuo A."/>
            <person name="Nagy L.G."/>
            <person name="Floudas D."/>
            <person name="Copeland A."/>
            <person name="Barry K.W."/>
            <person name="Cichocki N."/>
            <person name="Veneault-Fourrey C."/>
            <person name="LaButti K."/>
            <person name="Lindquist E.A."/>
            <person name="Lipzen A."/>
            <person name="Lundell T."/>
            <person name="Morin E."/>
            <person name="Murat C."/>
            <person name="Riley R."/>
            <person name="Ohm R."/>
            <person name="Sun H."/>
            <person name="Tunlid A."/>
            <person name="Henrissat B."/>
            <person name="Grigoriev I.V."/>
            <person name="Hibbett D.S."/>
            <person name="Martin F."/>
        </authorList>
    </citation>
    <scope>NUCLEOTIDE SEQUENCE [LARGE SCALE GENOMIC DNA]</scope>
    <source>
        <strain evidence="4">LaAM-08-1</strain>
    </source>
</reference>
<keyword evidence="1" id="KW-0677">Repeat</keyword>
<evidence type="ECO:0000259" key="2">
    <source>
        <dbReference type="Pfam" id="PF24883"/>
    </source>
</evidence>
<dbReference type="SUPFAM" id="SSF52540">
    <property type="entry name" value="P-loop containing nucleoside triphosphate hydrolases"/>
    <property type="match status" value="1"/>
</dbReference>
<dbReference type="PANTHER" id="PTHR10039">
    <property type="entry name" value="AMELOGENIN"/>
    <property type="match status" value="1"/>
</dbReference>
<dbReference type="Gene3D" id="3.40.50.300">
    <property type="entry name" value="P-loop containing nucleotide triphosphate hydrolases"/>
    <property type="match status" value="1"/>
</dbReference>
<proteinExistence type="predicted"/>
<dbReference type="Proteomes" id="UP000054477">
    <property type="component" value="Unassembled WGS sequence"/>
</dbReference>
<dbReference type="PANTHER" id="PTHR10039:SF14">
    <property type="entry name" value="NACHT DOMAIN-CONTAINING PROTEIN"/>
    <property type="match status" value="1"/>
</dbReference>
<dbReference type="InterPro" id="IPR056884">
    <property type="entry name" value="NPHP3-like_N"/>
</dbReference>
<keyword evidence="4" id="KW-1185">Reference proteome</keyword>
<gene>
    <name evidence="3" type="ORF">K443DRAFT_10005</name>
</gene>
<dbReference type="AlphaFoldDB" id="A0A0C9XMI7"/>
<name>A0A0C9XMI7_9AGAR</name>
<protein>
    <recommendedName>
        <fullName evidence="2">Nephrocystin 3-like N-terminal domain-containing protein</fullName>
    </recommendedName>
</protein>
<dbReference type="EMBL" id="KN838697">
    <property type="protein sequence ID" value="KIJ97292.1"/>
    <property type="molecule type" value="Genomic_DNA"/>
</dbReference>
<sequence>MESASEAPSGCCCRRVGTTSRIQASEAVNDVHEVSVFHNFKGEIRDTTVYNAAGNISIGQKPGNVLAQLLHPVHDASWERGGYVPRCHPDTRIQLIKHIMYWIDPSTADGASDGTNQIFVSQKDLPINPNKHICWLKAPAGLGKSALAQTIAEQCAERGILAASFFFLRGAGGRSKITQLIPTLAYQLSNHFPALKPLLLTLLHKEPGVLYQTLSLQFKKLIGQTFQSLQLPDKPHVIIIDGLDECKDKELMGEFISILINHYHRQPLLFQVLITSRIEEHLRTKLESPMAQATIHPLALEASTGNHDIDIYLRSEFSIICQERSRLLYREEWPSPRDYEALVNKCAGSFIFAATLIRFIKDGKRTPKEMLDSALTAHAGLDPLYFQVLDEVEDTNSFKTVLAAITVLISPLSITSLSELLGIPAQVITADLLQIQSIIIIPGDDDTPVQILHTSLQEFLTDGSRAVHWFIDPQIHHHSISQACLRIISKNPSRVIFESEAQQYACANIFQHLEQVWMSTENRGTLFDQSIKESLNPLLSRFLSSDTDTWFNTVVYQDTIIEDQTRCMEVVSSYLKEESFMPQLANLIKKTEVSFYSSLN</sequence>
<dbReference type="HOGENOM" id="CLU_000288_6_10_1"/>
<dbReference type="Pfam" id="PF24883">
    <property type="entry name" value="NPHP3_N"/>
    <property type="match status" value="1"/>
</dbReference>